<sequence>MPPNAPPANMSRTRSRLATSPAANRPEAINQSNQAGTFRVWHAKAPSGRRPTPAGPLPVGRAPAGGGAVVASFTVHDIAAGRFAVWSTAWLTGRSSYDEALDVLLGETAHRVVGLPGTDEAVPLGWALSALRGLGEQRLRLVLPVPGDTRGLPAVPELVALGLEAGQAAVGSRLALVPEALGPEAVSWTAVSLDGAPPVAPPVEGNLRAVSGALDLAVGDSARTLASLDLARWNPEVPGLLAGLARTVHAPGLPADHDPVALSVLGRAQRLSQVLDLAMADAPGAAVTTAQAAARDEALRPLATAVREATVAAYNWVPRG</sequence>
<evidence type="ECO:0000313" key="2">
    <source>
        <dbReference type="EMBL" id="GGL58946.1"/>
    </source>
</evidence>
<name>A0ABQ2FVT6_9ACTN</name>
<evidence type="ECO:0000256" key="1">
    <source>
        <dbReference type="SAM" id="MobiDB-lite"/>
    </source>
</evidence>
<proteinExistence type="predicted"/>
<evidence type="ECO:0000313" key="3">
    <source>
        <dbReference type="Proteomes" id="UP000648663"/>
    </source>
</evidence>
<comment type="caution">
    <text evidence="2">The sequence shown here is derived from an EMBL/GenBank/DDBJ whole genome shotgun (WGS) entry which is preliminary data.</text>
</comment>
<gene>
    <name evidence="2" type="ORF">GCM10011589_13640</name>
</gene>
<dbReference type="EMBL" id="BMMI01000002">
    <property type="protein sequence ID" value="GGL58946.1"/>
    <property type="molecule type" value="Genomic_DNA"/>
</dbReference>
<feature type="compositionally biased region" description="Polar residues" evidence="1">
    <location>
        <begin position="10"/>
        <end position="22"/>
    </location>
</feature>
<reference evidence="3" key="1">
    <citation type="journal article" date="2019" name="Int. J. Syst. Evol. Microbiol.">
        <title>The Global Catalogue of Microorganisms (GCM) 10K type strain sequencing project: providing services to taxonomists for standard genome sequencing and annotation.</title>
        <authorList>
            <consortium name="The Broad Institute Genomics Platform"/>
            <consortium name="The Broad Institute Genome Sequencing Center for Infectious Disease"/>
            <person name="Wu L."/>
            <person name="Ma J."/>
        </authorList>
    </citation>
    <scope>NUCLEOTIDE SEQUENCE [LARGE SCALE GENOMIC DNA]</scope>
    <source>
        <strain evidence="3">CGMCC 4.5581</strain>
    </source>
</reference>
<organism evidence="2 3">
    <name type="scientific">Modestobacter marinus</name>
    <dbReference type="NCBI Taxonomy" id="477641"/>
    <lineage>
        <taxon>Bacteria</taxon>
        <taxon>Bacillati</taxon>
        <taxon>Actinomycetota</taxon>
        <taxon>Actinomycetes</taxon>
        <taxon>Geodermatophilales</taxon>
        <taxon>Geodermatophilaceae</taxon>
        <taxon>Modestobacter</taxon>
    </lineage>
</organism>
<feature type="region of interest" description="Disordered" evidence="1">
    <location>
        <begin position="1"/>
        <end position="36"/>
    </location>
</feature>
<protein>
    <submittedName>
        <fullName evidence="2">Uncharacterized protein</fullName>
    </submittedName>
</protein>
<accession>A0ABQ2FVT6</accession>
<keyword evidence="3" id="KW-1185">Reference proteome</keyword>
<dbReference type="Proteomes" id="UP000648663">
    <property type="component" value="Unassembled WGS sequence"/>
</dbReference>